<dbReference type="GO" id="GO:0005789">
    <property type="term" value="C:endoplasmic reticulum membrane"/>
    <property type="evidence" value="ECO:0007669"/>
    <property type="project" value="TreeGrafter"/>
</dbReference>
<dbReference type="PANTHER" id="PTHR12892:SF11">
    <property type="entry name" value="POST-GPI ATTACHMENT TO PROTEINS FACTOR 2"/>
    <property type="match status" value="1"/>
</dbReference>
<dbReference type="PANTHER" id="PTHR12892">
    <property type="entry name" value="FGF RECEPTOR ACTIVATING PROTEIN 1"/>
    <property type="match status" value="1"/>
</dbReference>
<keyword evidence="3" id="KW-0337">GPI-anchor biosynthesis</keyword>
<evidence type="ECO:0000313" key="11">
    <source>
        <dbReference type="Proteomes" id="UP001142055"/>
    </source>
</evidence>
<proteinExistence type="inferred from homology"/>
<feature type="domain" description="CWH43-like N-terminal" evidence="9">
    <location>
        <begin position="46"/>
        <end position="243"/>
    </location>
</feature>
<evidence type="ECO:0000259" key="9">
    <source>
        <dbReference type="Pfam" id="PF10277"/>
    </source>
</evidence>
<dbReference type="EMBL" id="JAPWDV010000002">
    <property type="protein sequence ID" value="KAJ6221064.1"/>
    <property type="molecule type" value="Genomic_DNA"/>
</dbReference>
<protein>
    <recommendedName>
        <fullName evidence="9">CWH43-like N-terminal domain-containing protein</fullName>
    </recommendedName>
</protein>
<organism evidence="10 11">
    <name type="scientific">Blomia tropicalis</name>
    <name type="common">Mite</name>
    <dbReference type="NCBI Taxonomy" id="40697"/>
    <lineage>
        <taxon>Eukaryota</taxon>
        <taxon>Metazoa</taxon>
        <taxon>Ecdysozoa</taxon>
        <taxon>Arthropoda</taxon>
        <taxon>Chelicerata</taxon>
        <taxon>Arachnida</taxon>
        <taxon>Acari</taxon>
        <taxon>Acariformes</taxon>
        <taxon>Sarcoptiformes</taxon>
        <taxon>Astigmata</taxon>
        <taxon>Glycyphagoidea</taxon>
        <taxon>Echimyopodidae</taxon>
        <taxon>Blomia</taxon>
    </lineage>
</organism>
<feature type="transmembrane region" description="Helical" evidence="8">
    <location>
        <begin position="190"/>
        <end position="208"/>
    </location>
</feature>
<reference evidence="10" key="1">
    <citation type="submission" date="2022-12" db="EMBL/GenBank/DDBJ databases">
        <title>Genome assemblies of Blomia tropicalis.</title>
        <authorList>
            <person name="Cui Y."/>
        </authorList>
    </citation>
    <scope>NUCLEOTIDE SEQUENCE</scope>
    <source>
        <tissue evidence="10">Adult mites</tissue>
    </source>
</reference>
<evidence type="ECO:0000256" key="5">
    <source>
        <dbReference type="ARBA" id="ARBA00022989"/>
    </source>
</evidence>
<dbReference type="AlphaFoldDB" id="A0A9Q0RNS2"/>
<feature type="transmembrane region" description="Helical" evidence="8">
    <location>
        <begin position="130"/>
        <end position="149"/>
    </location>
</feature>
<evidence type="ECO:0000256" key="2">
    <source>
        <dbReference type="ARBA" id="ARBA00007414"/>
    </source>
</evidence>
<dbReference type="OMA" id="CEPYVFS"/>
<evidence type="ECO:0000256" key="6">
    <source>
        <dbReference type="ARBA" id="ARBA00023034"/>
    </source>
</evidence>
<feature type="transmembrane region" description="Helical" evidence="8">
    <location>
        <begin position="214"/>
        <end position="234"/>
    </location>
</feature>
<comment type="caution">
    <text evidence="10">The sequence shown here is derived from an EMBL/GenBank/DDBJ whole genome shotgun (WGS) entry which is preliminary data.</text>
</comment>
<dbReference type="Pfam" id="PF10277">
    <property type="entry name" value="Frag1"/>
    <property type="match status" value="1"/>
</dbReference>
<name>A0A9Q0RNS2_BLOTA</name>
<evidence type="ECO:0000256" key="7">
    <source>
        <dbReference type="ARBA" id="ARBA00023136"/>
    </source>
</evidence>
<dbReference type="GO" id="GO:0006506">
    <property type="term" value="P:GPI anchor biosynthetic process"/>
    <property type="evidence" value="ECO:0007669"/>
    <property type="project" value="UniProtKB-KW"/>
</dbReference>
<dbReference type="InterPro" id="IPR019402">
    <property type="entry name" value="CWH43_N"/>
</dbReference>
<keyword evidence="5 8" id="KW-1133">Transmembrane helix</keyword>
<comment type="subcellular location">
    <subcellularLocation>
        <location evidence="1">Golgi apparatus membrane</location>
        <topology evidence="1">Multi-pass membrane protein</topology>
    </subcellularLocation>
</comment>
<dbReference type="GO" id="GO:0000139">
    <property type="term" value="C:Golgi membrane"/>
    <property type="evidence" value="ECO:0007669"/>
    <property type="project" value="UniProtKB-SubCell"/>
</dbReference>
<evidence type="ECO:0000256" key="8">
    <source>
        <dbReference type="SAM" id="Phobius"/>
    </source>
</evidence>
<evidence type="ECO:0000256" key="3">
    <source>
        <dbReference type="ARBA" id="ARBA00022502"/>
    </source>
</evidence>
<feature type="transmembrane region" description="Helical" evidence="8">
    <location>
        <begin position="49"/>
        <end position="69"/>
    </location>
</feature>
<dbReference type="InterPro" id="IPR039545">
    <property type="entry name" value="PGAP2"/>
</dbReference>
<evidence type="ECO:0000256" key="1">
    <source>
        <dbReference type="ARBA" id="ARBA00004653"/>
    </source>
</evidence>
<dbReference type="Proteomes" id="UP001142055">
    <property type="component" value="Chromosome 2"/>
</dbReference>
<keyword evidence="6" id="KW-0333">Golgi apparatus</keyword>
<dbReference type="OrthoDB" id="68581at2759"/>
<keyword evidence="11" id="KW-1185">Reference proteome</keyword>
<evidence type="ECO:0000313" key="10">
    <source>
        <dbReference type="EMBL" id="KAJ6221064.1"/>
    </source>
</evidence>
<keyword evidence="7 8" id="KW-0472">Membrane</keyword>
<feature type="transmembrane region" description="Helical" evidence="8">
    <location>
        <begin position="155"/>
        <end position="178"/>
    </location>
</feature>
<comment type="similarity">
    <text evidence="2">Belongs to the PGAP2 family.</text>
</comment>
<accession>A0A9Q0RNS2</accession>
<evidence type="ECO:0000256" key="4">
    <source>
        <dbReference type="ARBA" id="ARBA00022692"/>
    </source>
</evidence>
<sequence length="265" mass="30908">MLRIKSRLERFLVRLFYGQTVKYHGLDRSESMKPESYSEKQTIVSFQRLALVTVALPLFGFAFCVFWSLCFDFFESTSTHCGVSNYLPSVSASIGSFSPQKHVWRLTIALHSTPRYLVAFVYFKLIHYSKLLFVLNVVEISALLGLSIVSSTDNFVIHANCFLLFISSTFCGTMIHLLDERLWSKFKLKSYIINTLAWILALFFYIRHNQYCETGVYTMFAAAEYIFVLSNMIFHFQAYYDFAELYFVTSYKDKPLENDHFKFIA</sequence>
<keyword evidence="4 8" id="KW-0812">Transmembrane</keyword>
<gene>
    <name evidence="10" type="ORF">RDWZM_006876</name>
</gene>